<accession>A0ABP7RHH0</accession>
<gene>
    <name evidence="4" type="primary">batA</name>
    <name evidence="4" type="ORF">GCM10022211_03740</name>
</gene>
<feature type="chain" id="PRO_5045235284" evidence="2">
    <location>
        <begin position="28"/>
        <end position="608"/>
    </location>
</feature>
<dbReference type="Proteomes" id="UP001501310">
    <property type="component" value="Unassembled WGS sequence"/>
</dbReference>
<dbReference type="SUPFAM" id="SSF52266">
    <property type="entry name" value="SGNH hydrolase"/>
    <property type="match status" value="1"/>
</dbReference>
<dbReference type="InterPro" id="IPR036514">
    <property type="entry name" value="SGNH_hydro_sf"/>
</dbReference>
<organism evidence="4 5">
    <name type="scientific">Sphingomonas humi</name>
    <dbReference type="NCBI Taxonomy" id="335630"/>
    <lineage>
        <taxon>Bacteria</taxon>
        <taxon>Pseudomonadati</taxon>
        <taxon>Pseudomonadota</taxon>
        <taxon>Alphaproteobacteria</taxon>
        <taxon>Sphingomonadales</taxon>
        <taxon>Sphingomonadaceae</taxon>
        <taxon>Sphingomonas</taxon>
    </lineage>
</organism>
<dbReference type="Pfam" id="PF03797">
    <property type="entry name" value="Autotransporter"/>
    <property type="match status" value="1"/>
</dbReference>
<name>A0ABP7RHH0_9SPHN</name>
<dbReference type="PROSITE" id="PS51208">
    <property type="entry name" value="AUTOTRANSPORTER"/>
    <property type="match status" value="1"/>
</dbReference>
<dbReference type="PANTHER" id="PTHR22835:SF659">
    <property type="entry name" value="GDSL LIPASE_ACYLHYDROLASE, PUTATIVE (AFU_ORTHOLOGUE AFUA_2G00510)-RELATED"/>
    <property type="match status" value="1"/>
</dbReference>
<feature type="domain" description="Autotransporter" evidence="3">
    <location>
        <begin position="329"/>
        <end position="608"/>
    </location>
</feature>
<keyword evidence="2" id="KW-0732">Signal</keyword>
<reference evidence="5" key="1">
    <citation type="journal article" date="2019" name="Int. J. Syst. Evol. Microbiol.">
        <title>The Global Catalogue of Microorganisms (GCM) 10K type strain sequencing project: providing services to taxonomists for standard genome sequencing and annotation.</title>
        <authorList>
            <consortium name="The Broad Institute Genomics Platform"/>
            <consortium name="The Broad Institute Genome Sequencing Center for Infectious Disease"/>
            <person name="Wu L."/>
            <person name="Ma J."/>
        </authorList>
    </citation>
    <scope>NUCLEOTIDE SEQUENCE [LARGE SCALE GENOMIC DNA]</scope>
    <source>
        <strain evidence="5">JCM 16603</strain>
    </source>
</reference>
<sequence length="608" mass="62931">MIQRLGARALLGATAALALGFAAPAEAQRVTRIVAFGDSYADTGNLFKLTGLNPATYQGGIYPTGRFSGGTNYIDSLSFLLGAPVENFAIGGASAVRGAPATTFDFQLEVDNFLNVGTQSSVFPNGAPTFGRNDLLAVSIGGNDARYFQQGFYGAFTVNDAINSTRTQLDRLVGAGAPTISFLAGNTALLPEVATNPAAQAVRNTFSTTFNNALQQTLSGYAARGVVVHYLDLSKVLASVQANGTAYGLPNGVVCAPTQANVLSGCAGYLFYVDALHLSSDGFRVVGQYIQRQLQAPLNLGATTDLGLDSARQFSRTLNSRMDLGSPRDGETLEGLRFFVTGDTFSRDVNASLTTDAFDVDSVGATAGAEVGFGANGLVGAAVGITRDKTRFDNNTSRTNAKGLQGGIYAAYALGPVFVQGHAGVGRTDYKISRAAVIDRLAASPDGKHVVAGAKAGFLAPLGGFRVGPVAAIDYARVKVDAYTETGDGALSLNVGSQRYSSLVGGLGLELRGDFDAGGSALRPFASAMVEKDLKGNGRTLTFSQTASPTIVNRFDLGGRDKGIYTRLAGGASAQMGRGVQLDFTASTTVGKDDGNEVSALGGVRFGF</sequence>
<evidence type="ECO:0000313" key="4">
    <source>
        <dbReference type="EMBL" id="GAA3997570.1"/>
    </source>
</evidence>
<dbReference type="SUPFAM" id="SSF103515">
    <property type="entry name" value="Autotransporter"/>
    <property type="match status" value="1"/>
</dbReference>
<dbReference type="InterPro" id="IPR036709">
    <property type="entry name" value="Autotransporte_beta_dom_sf"/>
</dbReference>
<comment type="similarity">
    <text evidence="1">Belongs to the 'GDSL' lipolytic enzyme family.</text>
</comment>
<dbReference type="SMART" id="SM00869">
    <property type="entry name" value="Autotransporter"/>
    <property type="match status" value="1"/>
</dbReference>
<proteinExistence type="inferred from homology"/>
<evidence type="ECO:0000313" key="5">
    <source>
        <dbReference type="Proteomes" id="UP001501310"/>
    </source>
</evidence>
<feature type="signal peptide" evidence="2">
    <location>
        <begin position="1"/>
        <end position="27"/>
    </location>
</feature>
<dbReference type="InterPro" id="IPR005546">
    <property type="entry name" value="Autotransporte_beta"/>
</dbReference>
<dbReference type="InterPro" id="IPR001087">
    <property type="entry name" value="GDSL"/>
</dbReference>
<comment type="caution">
    <text evidence="4">The sequence shown here is derived from an EMBL/GenBank/DDBJ whole genome shotgun (WGS) entry which is preliminary data.</text>
</comment>
<evidence type="ECO:0000256" key="1">
    <source>
        <dbReference type="ARBA" id="ARBA00008668"/>
    </source>
</evidence>
<dbReference type="PANTHER" id="PTHR22835">
    <property type="entry name" value="ZINC FINGER FYVE DOMAIN CONTAINING PROTEIN"/>
    <property type="match status" value="1"/>
</dbReference>
<dbReference type="Pfam" id="PF00657">
    <property type="entry name" value="Lipase_GDSL"/>
    <property type="match status" value="1"/>
</dbReference>
<dbReference type="Gene3D" id="3.40.50.1110">
    <property type="entry name" value="SGNH hydrolase"/>
    <property type="match status" value="1"/>
</dbReference>
<keyword evidence="5" id="KW-1185">Reference proteome</keyword>
<dbReference type="EMBL" id="BAAAZD010000001">
    <property type="protein sequence ID" value="GAA3997570.1"/>
    <property type="molecule type" value="Genomic_DNA"/>
</dbReference>
<protein>
    <submittedName>
        <fullName evidence="4">Autotransporter BatA</fullName>
    </submittedName>
</protein>
<dbReference type="Gene3D" id="2.40.128.130">
    <property type="entry name" value="Autotransporter beta-domain"/>
    <property type="match status" value="1"/>
</dbReference>
<dbReference type="RefSeq" id="WP_344708462.1">
    <property type="nucleotide sequence ID" value="NZ_BAAAZD010000001.1"/>
</dbReference>
<evidence type="ECO:0000256" key="2">
    <source>
        <dbReference type="SAM" id="SignalP"/>
    </source>
</evidence>
<evidence type="ECO:0000259" key="3">
    <source>
        <dbReference type="PROSITE" id="PS51208"/>
    </source>
</evidence>